<organism evidence="2 3">
    <name type="scientific">Hemibagrus guttatus</name>
    <dbReference type="NCBI Taxonomy" id="175788"/>
    <lineage>
        <taxon>Eukaryota</taxon>
        <taxon>Metazoa</taxon>
        <taxon>Chordata</taxon>
        <taxon>Craniata</taxon>
        <taxon>Vertebrata</taxon>
        <taxon>Euteleostomi</taxon>
        <taxon>Actinopterygii</taxon>
        <taxon>Neopterygii</taxon>
        <taxon>Teleostei</taxon>
        <taxon>Ostariophysi</taxon>
        <taxon>Siluriformes</taxon>
        <taxon>Bagridae</taxon>
        <taxon>Hemibagrus</taxon>
    </lineage>
</organism>
<reference evidence="2" key="1">
    <citation type="submission" date="2023-06" db="EMBL/GenBank/DDBJ databases">
        <title>Male Hemibagrus guttatus genome.</title>
        <authorList>
            <person name="Bian C."/>
        </authorList>
    </citation>
    <scope>NUCLEOTIDE SEQUENCE</scope>
    <source>
        <strain evidence="2">Male_cb2023</strain>
        <tissue evidence="2">Muscle</tissue>
    </source>
</reference>
<protein>
    <submittedName>
        <fullName evidence="2">Uncharacterized protein</fullName>
    </submittedName>
</protein>
<dbReference type="SUPFAM" id="SSF52266">
    <property type="entry name" value="SGNH hydrolase"/>
    <property type="match status" value="1"/>
</dbReference>
<gene>
    <name evidence="2" type="ORF">QTP70_009283</name>
</gene>
<dbReference type="AlphaFoldDB" id="A0AAE0UIP3"/>
<proteinExistence type="predicted"/>
<feature type="region of interest" description="Disordered" evidence="1">
    <location>
        <begin position="27"/>
        <end position="49"/>
    </location>
</feature>
<dbReference type="Proteomes" id="UP001274896">
    <property type="component" value="Unassembled WGS sequence"/>
</dbReference>
<dbReference type="Gene3D" id="3.40.50.12690">
    <property type="match status" value="1"/>
</dbReference>
<comment type="caution">
    <text evidence="2">The sequence shown here is derived from an EMBL/GenBank/DDBJ whole genome shotgun (WGS) entry which is preliminary data.</text>
</comment>
<keyword evidence="3" id="KW-1185">Reference proteome</keyword>
<accession>A0AAE0UIP3</accession>
<evidence type="ECO:0000313" key="2">
    <source>
        <dbReference type="EMBL" id="KAK3506222.1"/>
    </source>
</evidence>
<evidence type="ECO:0000313" key="3">
    <source>
        <dbReference type="Proteomes" id="UP001274896"/>
    </source>
</evidence>
<name>A0AAE0UIP3_9TELE</name>
<sequence>MMKPSALRMRPTQVSFTPAPGYHTAWMQQQRKTRANPRARTSPPTPPPVFEISTRNCFAPLRETECDTVIIGDSIVWHVYATAAKGKVCTHCLPGARVLDVAAQLPAILNKNIGAVVLHAGMNNIRLRQMEILKKIQDPGGEGTHHIAHDEDHCVRTTSYIPARN</sequence>
<evidence type="ECO:0000256" key="1">
    <source>
        <dbReference type="SAM" id="MobiDB-lite"/>
    </source>
</evidence>
<dbReference type="EMBL" id="JAUCMX010000090">
    <property type="protein sequence ID" value="KAK3506222.1"/>
    <property type="molecule type" value="Genomic_DNA"/>
</dbReference>